<protein>
    <recommendedName>
        <fullName evidence="1">Translation initiation factor 5A C-terminal domain-containing protein</fullName>
    </recommendedName>
</protein>
<dbReference type="Ensembl" id="ENSSSCT00050078571.1">
    <property type="protein sequence ID" value="ENSSSCP00050033817.1"/>
    <property type="gene ID" value="ENSSSCG00050057607.1"/>
</dbReference>
<dbReference type="GO" id="GO:0045901">
    <property type="term" value="P:positive regulation of translational elongation"/>
    <property type="evidence" value="ECO:0007669"/>
    <property type="project" value="InterPro"/>
</dbReference>
<dbReference type="PANTHER" id="PTHR11673">
    <property type="entry name" value="TRANSLATION INITIATION FACTOR 5A FAMILY MEMBER"/>
    <property type="match status" value="1"/>
</dbReference>
<dbReference type="Proteomes" id="UP000694570">
    <property type="component" value="Unplaced"/>
</dbReference>
<dbReference type="Gene3D" id="2.40.50.140">
    <property type="entry name" value="Nucleic acid-binding proteins"/>
    <property type="match status" value="1"/>
</dbReference>
<name>A0A8D1N2M0_PIG</name>
<dbReference type="Pfam" id="PF01287">
    <property type="entry name" value="eIF-5a"/>
    <property type="match status" value="1"/>
</dbReference>
<dbReference type="GO" id="GO:0003723">
    <property type="term" value="F:RNA binding"/>
    <property type="evidence" value="ECO:0007669"/>
    <property type="project" value="InterPro"/>
</dbReference>
<dbReference type="Proteomes" id="UP000694723">
    <property type="component" value="Unplaced"/>
</dbReference>
<dbReference type="Ensembl" id="ENSSSCT00060007556.1">
    <property type="protein sequence ID" value="ENSSSCP00060002694.1"/>
    <property type="gene ID" value="ENSSSCG00060005965.1"/>
</dbReference>
<evidence type="ECO:0000259" key="1">
    <source>
        <dbReference type="SMART" id="SM01376"/>
    </source>
</evidence>
<dbReference type="InterPro" id="IPR001884">
    <property type="entry name" value="IF5A-like"/>
</dbReference>
<dbReference type="AlphaFoldDB" id="A0A8D1N2M0"/>
<dbReference type="Ensembl" id="ENSSSCT00040096653.1">
    <property type="protein sequence ID" value="ENSSSCP00040042959.1"/>
    <property type="gene ID" value="ENSSSCG00040070449.1"/>
</dbReference>
<accession>A0A8D1N2M0</accession>
<dbReference type="InterPro" id="IPR020189">
    <property type="entry name" value="IF5A_C"/>
</dbReference>
<dbReference type="Proteomes" id="UP000694726">
    <property type="component" value="Unplaced"/>
</dbReference>
<dbReference type="GO" id="GO:0043022">
    <property type="term" value="F:ribosome binding"/>
    <property type="evidence" value="ECO:0007669"/>
    <property type="project" value="InterPro"/>
</dbReference>
<dbReference type="Proteomes" id="UP000694722">
    <property type="component" value="Unplaced"/>
</dbReference>
<dbReference type="Ensembl" id="ENSSSCT00015061494.1">
    <property type="protein sequence ID" value="ENSSSCP00015024707.1"/>
    <property type="gene ID" value="ENSSSCG00015046107.1"/>
</dbReference>
<dbReference type="Proteomes" id="UP000694571">
    <property type="component" value="Unplaced"/>
</dbReference>
<sequence length="81" mass="9157">MDSQQNLVVPNIKRRDCQLIGIQDRSLSLPQDSGEIPENLCPPEGDLRKEIEQKYECEEILITVLFALTEEAGVAIKDMTK</sequence>
<dbReference type="InterPro" id="IPR012340">
    <property type="entry name" value="NA-bd_OB-fold"/>
</dbReference>
<dbReference type="GO" id="GO:0003746">
    <property type="term" value="F:translation elongation factor activity"/>
    <property type="evidence" value="ECO:0007669"/>
    <property type="project" value="InterPro"/>
</dbReference>
<proteinExistence type="predicted"/>
<dbReference type="Ensembl" id="ENSSSCT00030068597.1">
    <property type="protein sequence ID" value="ENSSSCP00030031332.1"/>
    <property type="gene ID" value="ENSSSCG00030049183.1"/>
</dbReference>
<evidence type="ECO:0000313" key="3">
    <source>
        <dbReference type="Proteomes" id="UP000694571"/>
    </source>
</evidence>
<dbReference type="SUPFAM" id="SSF50249">
    <property type="entry name" value="Nucleic acid-binding proteins"/>
    <property type="match status" value="1"/>
</dbReference>
<evidence type="ECO:0000313" key="2">
    <source>
        <dbReference type="Ensembl" id="ENSSSCP00050033817.1"/>
    </source>
</evidence>
<organism evidence="2 3">
    <name type="scientific">Sus scrofa</name>
    <name type="common">Pig</name>
    <dbReference type="NCBI Taxonomy" id="9823"/>
    <lineage>
        <taxon>Eukaryota</taxon>
        <taxon>Metazoa</taxon>
        <taxon>Chordata</taxon>
        <taxon>Craniata</taxon>
        <taxon>Vertebrata</taxon>
        <taxon>Euteleostomi</taxon>
        <taxon>Mammalia</taxon>
        <taxon>Eutheria</taxon>
        <taxon>Laurasiatheria</taxon>
        <taxon>Artiodactyla</taxon>
        <taxon>Suina</taxon>
        <taxon>Suidae</taxon>
        <taxon>Sus</taxon>
    </lineage>
</organism>
<reference evidence="2" key="1">
    <citation type="submission" date="2025-05" db="UniProtKB">
        <authorList>
            <consortium name="Ensembl"/>
        </authorList>
    </citation>
    <scope>IDENTIFICATION</scope>
</reference>
<dbReference type="GO" id="GO:0045905">
    <property type="term" value="P:positive regulation of translational termination"/>
    <property type="evidence" value="ECO:0007669"/>
    <property type="project" value="InterPro"/>
</dbReference>
<feature type="domain" description="Translation initiation factor 5A C-terminal" evidence="1">
    <location>
        <begin position="11"/>
        <end position="77"/>
    </location>
</feature>
<dbReference type="SMART" id="SM01376">
    <property type="entry name" value="eIF-5a"/>
    <property type="match status" value="1"/>
</dbReference>